<keyword evidence="3" id="KW-1185">Reference proteome</keyword>
<evidence type="ECO:0000256" key="1">
    <source>
        <dbReference type="SAM" id="MobiDB-lite"/>
    </source>
</evidence>
<proteinExistence type="predicted"/>
<evidence type="ECO:0000313" key="3">
    <source>
        <dbReference type="Proteomes" id="UP000318081"/>
    </source>
</evidence>
<dbReference type="Proteomes" id="UP000318081">
    <property type="component" value="Chromosome"/>
</dbReference>
<organism evidence="2 3">
    <name type="scientific">Stieleria magnilauensis</name>
    <dbReference type="NCBI Taxonomy" id="2527963"/>
    <lineage>
        <taxon>Bacteria</taxon>
        <taxon>Pseudomonadati</taxon>
        <taxon>Planctomycetota</taxon>
        <taxon>Planctomycetia</taxon>
        <taxon>Pirellulales</taxon>
        <taxon>Pirellulaceae</taxon>
        <taxon>Stieleria</taxon>
    </lineage>
</organism>
<protein>
    <submittedName>
        <fullName evidence="2">Uncharacterized protein</fullName>
    </submittedName>
</protein>
<sequence>MIKAPSLRWGDVHAGKRSSSGSTHHLSFGAPFRLLSPSIPYETTKVGDSMQGTAVPTNRRDQRNCLMCFPFASGPIGPGLFPLVLLCSSTFLTGDLIAGEPVPRQFRVWTSPDGRVSDELAIVNYDDKSRIVTFVDQTGKRLRTELTRLSVADQHHILADHALTDHALTNHAQTNAVLVNTTAPQDQQELMDDQTIGKLGLPQNDQVVYAKPRQSSAAPVQIITMKTVTKEVQVPQVQEYTVLVPELQTTTVMAPVQQRVRCVESYGLFHKRRRIVYRTRTVLRPVTRTQTVMRTETRSRTVMRSETRTVDLPVIRAVQSLKESGGETRREEGIEVPAPLSAGAISSEVVKVFEQVIKELVPPPSAESFNPRGVDASIVDYEQSAPSQGIRYMMRVEINQINPREIALETGVLDVNNASKSKERNDQLFQTLHGRLTN</sequence>
<feature type="region of interest" description="Disordered" evidence="1">
    <location>
        <begin position="1"/>
        <end position="23"/>
    </location>
</feature>
<name>A0ABX5XM69_9BACT</name>
<gene>
    <name evidence="2" type="ORF">TBK1r_06560</name>
</gene>
<dbReference type="EMBL" id="CP036432">
    <property type="protein sequence ID" value="QDV81736.1"/>
    <property type="molecule type" value="Genomic_DNA"/>
</dbReference>
<evidence type="ECO:0000313" key="2">
    <source>
        <dbReference type="EMBL" id="QDV81736.1"/>
    </source>
</evidence>
<accession>A0ABX5XM69</accession>
<reference evidence="2 3" key="1">
    <citation type="submission" date="2019-02" db="EMBL/GenBank/DDBJ databases">
        <title>Deep-cultivation of Planctomycetes and their phenomic and genomic characterization uncovers novel biology.</title>
        <authorList>
            <person name="Wiegand S."/>
            <person name="Jogler M."/>
            <person name="Boedeker C."/>
            <person name="Pinto D."/>
            <person name="Vollmers J."/>
            <person name="Rivas-Marin E."/>
            <person name="Kohn T."/>
            <person name="Peeters S.H."/>
            <person name="Heuer A."/>
            <person name="Rast P."/>
            <person name="Oberbeckmann S."/>
            <person name="Bunk B."/>
            <person name="Jeske O."/>
            <person name="Meyerdierks A."/>
            <person name="Storesund J.E."/>
            <person name="Kallscheuer N."/>
            <person name="Luecker S."/>
            <person name="Lage O.M."/>
            <person name="Pohl T."/>
            <person name="Merkel B.J."/>
            <person name="Hornburger P."/>
            <person name="Mueller R.-W."/>
            <person name="Bruemmer F."/>
            <person name="Labrenz M."/>
            <person name="Spormann A.M."/>
            <person name="Op den Camp H."/>
            <person name="Overmann J."/>
            <person name="Amann R."/>
            <person name="Jetten M.S.M."/>
            <person name="Mascher T."/>
            <person name="Medema M.H."/>
            <person name="Devos D.P."/>
            <person name="Kaster A.-K."/>
            <person name="Ovreas L."/>
            <person name="Rohde M."/>
            <person name="Galperin M.Y."/>
            <person name="Jogler C."/>
        </authorList>
    </citation>
    <scope>NUCLEOTIDE SEQUENCE [LARGE SCALE GENOMIC DNA]</scope>
    <source>
        <strain evidence="2 3">TBK1r</strain>
    </source>
</reference>